<name>A0A5B8RMV3_9VIRU</name>
<dbReference type="Pfam" id="PF02179">
    <property type="entry name" value="BAG"/>
    <property type="match status" value="1"/>
</dbReference>
<sequence length="270" mass="31629">MLENVFIELYERGILLFLDVNSYCKNSDDADLNILKGRKEFLKYFDEPLEKGYVFTFNTDIHKLYKEIEEDSCAVISYGYESDTDDKADDVGRNFVEILNKNGYITDWTEEVKDSKTIKIVIDENDIPNFKLNESPYLLNLTNDDLFENKNPLIQLIEDELIEGEFPTTNNQNNGRRETDFNKIKDIKEKTISFIDKNSLTKSQIEEYCTQQIINLDAIDTTDEIVKGIRKETIQNLQQVSLQHSTLKCSKCFKLYKQKKSYEKHIEKCN</sequence>
<proteinExistence type="predicted"/>
<dbReference type="GO" id="GO:0051087">
    <property type="term" value="F:protein-folding chaperone binding"/>
    <property type="evidence" value="ECO:0007669"/>
    <property type="project" value="InterPro"/>
</dbReference>
<evidence type="ECO:0000259" key="1">
    <source>
        <dbReference type="Pfam" id="PF02179"/>
    </source>
</evidence>
<evidence type="ECO:0000313" key="2">
    <source>
        <dbReference type="EMBL" id="QEA08337.1"/>
    </source>
</evidence>
<dbReference type="EMBL" id="MN081869">
    <property type="protein sequence ID" value="QEA08337.1"/>
    <property type="molecule type" value="Genomic_DNA"/>
</dbReference>
<dbReference type="InterPro" id="IPR003103">
    <property type="entry name" value="BAG_domain"/>
</dbReference>
<organism evidence="2">
    <name type="scientific">Iridovirus Liz-CrIV</name>
    <dbReference type="NCBI Taxonomy" id="2594309"/>
    <lineage>
        <taxon>Viruses</taxon>
        <taxon>Varidnaviria</taxon>
        <taxon>Bamfordvirae</taxon>
        <taxon>Nucleocytoviricota</taxon>
        <taxon>Megaviricetes</taxon>
        <taxon>Pimascovirales</taxon>
        <taxon>Pimascovirales incertae sedis</taxon>
        <taxon>Iridoviridae</taxon>
    </lineage>
</organism>
<protein>
    <recommendedName>
        <fullName evidence="1">BAG domain-containing protein</fullName>
    </recommendedName>
</protein>
<accession>A0A5B8RMV3</accession>
<feature type="domain" description="BAG" evidence="1">
    <location>
        <begin position="201"/>
        <end position="240"/>
    </location>
</feature>
<reference evidence="2" key="1">
    <citation type="journal article" date="2019" name="Viruses">
        <title>Detection and Characterization of Invertebrate Iridoviruses Found in Reptiles and Prey Insects in Europe over the Past Two Decades.</title>
        <authorList>
            <person name="Papp T."/>
            <person name="Marschang R.E."/>
        </authorList>
    </citation>
    <scope>NUCLEOTIDE SEQUENCE</scope>
    <source>
        <strain evidence="2">Liz-CrIV</strain>
    </source>
</reference>